<protein>
    <recommendedName>
        <fullName evidence="4">Ig-like domain-containing protein</fullName>
    </recommendedName>
</protein>
<dbReference type="InterPro" id="IPR022061">
    <property type="entry name" value="DUF3617"/>
</dbReference>
<reference evidence="2 3" key="1">
    <citation type="submission" date="2016-07" db="EMBL/GenBank/DDBJ databases">
        <title>Draft genome of a psychrotolerant acidophile Acidithiobacillus ferrivorans strain YL15.</title>
        <authorList>
            <person name="Peng T."/>
            <person name="Ma L."/>
            <person name="Nan M."/>
            <person name="An N."/>
            <person name="Wang M."/>
            <person name="Qiu G."/>
            <person name="Zeng W."/>
        </authorList>
    </citation>
    <scope>NUCLEOTIDE SEQUENCE [LARGE SCALE GENOMIC DNA]</scope>
    <source>
        <strain evidence="2 3">YL15</strain>
    </source>
</reference>
<feature type="signal peptide" evidence="1">
    <location>
        <begin position="1"/>
        <end position="21"/>
    </location>
</feature>
<dbReference type="RefSeq" id="WP_065413323.1">
    <property type="nucleotide sequence ID" value="NZ_MASQ01000086.1"/>
</dbReference>
<dbReference type="EMBL" id="MASQ01000086">
    <property type="protein sequence ID" value="OCB02846.1"/>
    <property type="molecule type" value="Genomic_DNA"/>
</dbReference>
<evidence type="ECO:0000313" key="2">
    <source>
        <dbReference type="EMBL" id="OCB02846.1"/>
    </source>
</evidence>
<organism evidence="2 3">
    <name type="scientific">Acidithiobacillus ferrivorans</name>
    <dbReference type="NCBI Taxonomy" id="160808"/>
    <lineage>
        <taxon>Bacteria</taxon>
        <taxon>Pseudomonadati</taxon>
        <taxon>Pseudomonadota</taxon>
        <taxon>Acidithiobacillia</taxon>
        <taxon>Acidithiobacillales</taxon>
        <taxon>Acidithiobacillaceae</taxon>
        <taxon>Acidithiobacillus</taxon>
    </lineage>
</organism>
<dbReference type="AlphaFoldDB" id="A0A1B9BYP9"/>
<keyword evidence="1" id="KW-0732">Signal</keyword>
<feature type="chain" id="PRO_5008622952" description="Ig-like domain-containing protein" evidence="1">
    <location>
        <begin position="22"/>
        <end position="151"/>
    </location>
</feature>
<sequence length="151" mass="16271">MRHVVILTAVITAAISVPTLAADAPMQPGLWAMQISGTTKVSSPPISTPMQRSMQLCVKANQKPESVFLPAGSVHCSSSHKTLSDGKTQWTFHCLAPGAVVTQVGWFRTSAHHLDSHWVITEEINSAAHYTTVTTMQMQGKHLSDHCGAVK</sequence>
<proteinExistence type="predicted"/>
<accession>A0A1B9BYP9</accession>
<comment type="caution">
    <text evidence="2">The sequence shown here is derived from an EMBL/GenBank/DDBJ whole genome shotgun (WGS) entry which is preliminary data.</text>
</comment>
<name>A0A1B9BYP9_9PROT</name>
<evidence type="ECO:0000313" key="3">
    <source>
        <dbReference type="Proteomes" id="UP000093129"/>
    </source>
</evidence>
<dbReference type="Proteomes" id="UP000093129">
    <property type="component" value="Unassembled WGS sequence"/>
</dbReference>
<evidence type="ECO:0008006" key="4">
    <source>
        <dbReference type="Google" id="ProtNLM"/>
    </source>
</evidence>
<dbReference type="Pfam" id="PF12276">
    <property type="entry name" value="DUF3617"/>
    <property type="match status" value="1"/>
</dbReference>
<gene>
    <name evidence="2" type="ORF">BBC27_11115</name>
</gene>
<evidence type="ECO:0000256" key="1">
    <source>
        <dbReference type="SAM" id="SignalP"/>
    </source>
</evidence>